<evidence type="ECO:0000313" key="1">
    <source>
        <dbReference type="EMBL" id="MBM6619753.1"/>
    </source>
</evidence>
<dbReference type="Proteomes" id="UP001518925">
    <property type="component" value="Unassembled WGS sequence"/>
</dbReference>
<dbReference type="Gene3D" id="3.30.420.40">
    <property type="match status" value="2"/>
</dbReference>
<dbReference type="InterPro" id="IPR005883">
    <property type="entry name" value="PilM"/>
</dbReference>
<organism evidence="1 2">
    <name type="scientific">Bacillus suaedaesalsae</name>
    <dbReference type="NCBI Taxonomy" id="2810349"/>
    <lineage>
        <taxon>Bacteria</taxon>
        <taxon>Bacillati</taxon>
        <taxon>Bacillota</taxon>
        <taxon>Bacilli</taxon>
        <taxon>Bacillales</taxon>
        <taxon>Bacillaceae</taxon>
        <taxon>Bacillus</taxon>
    </lineage>
</organism>
<dbReference type="Pfam" id="PF11104">
    <property type="entry name" value="PilM_2"/>
    <property type="match status" value="1"/>
</dbReference>
<comment type="caution">
    <text evidence="1">The sequence shown here is derived from an EMBL/GenBank/DDBJ whole genome shotgun (WGS) entry which is preliminary data.</text>
</comment>
<dbReference type="EMBL" id="JAFELM010000044">
    <property type="protein sequence ID" value="MBM6619753.1"/>
    <property type="molecule type" value="Genomic_DNA"/>
</dbReference>
<sequence>MISQKQVSLMIEDHAIRYVVSSNSSKSLVYHAYGERSLPAGLVTEGKIVERETLSMILEECMSDWKLRGKRALFIVPDPFVVVRRVEVDDHVPDDEVRGHLYLELGETLHLPFDEPIFDTSVIGQTDGKKDVLLVGAPENIVIEYKELLQEVKLKPIAADLTALSFYRFLYHADLIHPDDHLLTLKLTVDSMNITIFHKHVPIFTRHVRLNLDGGTWDIKRDIELGDQLYWNGEEESLQTQLADALSELERVMSFYRFSLTKGKDQVSKLSITGDHPNLDRFIQSCKNTFNLGIHNLHNVELIAKNGQAIPTRYHELIGLSLK</sequence>
<accession>A0ABS2DPT5</accession>
<gene>
    <name evidence="1" type="primary">pilM</name>
    <name evidence="1" type="ORF">JR050_18995</name>
</gene>
<name>A0ABS2DPT5_9BACI</name>
<reference evidence="1 2" key="1">
    <citation type="submission" date="2021-02" db="EMBL/GenBank/DDBJ databases">
        <title>Bacillus sp. RD4P76, an endophyte from a halophyte.</title>
        <authorList>
            <person name="Sun J.-Q."/>
        </authorList>
    </citation>
    <scope>NUCLEOTIDE SEQUENCE [LARGE SCALE GENOMIC DNA]</scope>
    <source>
        <strain evidence="1 2">RD4P76</strain>
    </source>
</reference>
<proteinExistence type="predicted"/>
<dbReference type="Gene3D" id="3.30.1490.300">
    <property type="match status" value="1"/>
</dbReference>
<protein>
    <submittedName>
        <fullName evidence="1">Pilus assembly protein PilM</fullName>
    </submittedName>
</protein>
<evidence type="ECO:0000313" key="2">
    <source>
        <dbReference type="Proteomes" id="UP001518925"/>
    </source>
</evidence>
<dbReference type="RefSeq" id="WP_204205233.1">
    <property type="nucleotide sequence ID" value="NZ_JAFELM010000044.1"/>
</dbReference>
<keyword evidence="2" id="KW-1185">Reference proteome</keyword>